<dbReference type="RefSeq" id="WP_381360078.1">
    <property type="nucleotide sequence ID" value="NZ_JBHSOA010000014.1"/>
</dbReference>
<dbReference type="Pfam" id="PF19631">
    <property type="entry name" value="Trypco2"/>
    <property type="match status" value="1"/>
</dbReference>
<feature type="domain" description="Trypsin-co-occurring" evidence="1">
    <location>
        <begin position="2"/>
        <end position="79"/>
    </location>
</feature>
<reference evidence="3" key="1">
    <citation type="journal article" date="2019" name="Int. J. Syst. Evol. Microbiol.">
        <title>The Global Catalogue of Microorganisms (GCM) 10K type strain sequencing project: providing services to taxonomists for standard genome sequencing and annotation.</title>
        <authorList>
            <consortium name="The Broad Institute Genomics Platform"/>
            <consortium name="The Broad Institute Genome Sequencing Center for Infectious Disease"/>
            <person name="Wu L."/>
            <person name="Ma J."/>
        </authorList>
    </citation>
    <scope>NUCLEOTIDE SEQUENCE [LARGE SCALE GENOMIC DNA]</scope>
    <source>
        <strain evidence="3">JCM 10411</strain>
    </source>
</reference>
<keyword evidence="3" id="KW-1185">Reference proteome</keyword>
<organism evidence="2 3">
    <name type="scientific">Streptomyces chlorus</name>
    <dbReference type="NCBI Taxonomy" id="887452"/>
    <lineage>
        <taxon>Bacteria</taxon>
        <taxon>Bacillati</taxon>
        <taxon>Actinomycetota</taxon>
        <taxon>Actinomycetes</taxon>
        <taxon>Kitasatosporales</taxon>
        <taxon>Streptomycetaceae</taxon>
        <taxon>Streptomyces</taxon>
    </lineage>
</organism>
<evidence type="ECO:0000313" key="3">
    <source>
        <dbReference type="Proteomes" id="UP001596180"/>
    </source>
</evidence>
<accession>A0ABW1DV61</accession>
<proteinExistence type="predicted"/>
<protein>
    <submittedName>
        <fullName evidence="2">Trypco2 family protein</fullName>
    </submittedName>
</protein>
<evidence type="ECO:0000259" key="1">
    <source>
        <dbReference type="Pfam" id="PF19631"/>
    </source>
</evidence>
<evidence type="ECO:0000313" key="2">
    <source>
        <dbReference type="EMBL" id="MFC5851754.1"/>
    </source>
</evidence>
<name>A0ABW1DV61_9ACTN</name>
<sequence length="99" mass="10606">MIELASVIRDLRDELERAIIAAEGEALRFELGSIELELSVALDRSGQAGAKVRFWVVESGVDAALSATSTQRVSLVLQPTLAGANRPPFVSGRADANER</sequence>
<gene>
    <name evidence="2" type="ORF">ACFPZI_07885</name>
</gene>
<dbReference type="Proteomes" id="UP001596180">
    <property type="component" value="Unassembled WGS sequence"/>
</dbReference>
<dbReference type="EMBL" id="JBHSOA010000014">
    <property type="protein sequence ID" value="MFC5851754.1"/>
    <property type="molecule type" value="Genomic_DNA"/>
</dbReference>
<dbReference type="InterPro" id="IPR045608">
    <property type="entry name" value="Trypco2"/>
</dbReference>
<comment type="caution">
    <text evidence="2">The sequence shown here is derived from an EMBL/GenBank/DDBJ whole genome shotgun (WGS) entry which is preliminary data.</text>
</comment>